<dbReference type="AlphaFoldDB" id="A0A6G4A382"/>
<dbReference type="EMBL" id="JAAIKC010000009">
    <property type="protein sequence ID" value="NEW08394.1"/>
    <property type="molecule type" value="Genomic_DNA"/>
</dbReference>
<accession>A0A6G4A382</accession>
<protein>
    <submittedName>
        <fullName evidence="2">DsbA family oxidoreductase</fullName>
    </submittedName>
</protein>
<dbReference type="PANTHER" id="PTHR13887">
    <property type="entry name" value="GLUTATHIONE S-TRANSFERASE KAPPA"/>
    <property type="match status" value="1"/>
</dbReference>
<organism evidence="2">
    <name type="scientific">Paenibacillus sp. SYP-B3998</name>
    <dbReference type="NCBI Taxonomy" id="2678564"/>
    <lineage>
        <taxon>Bacteria</taxon>
        <taxon>Bacillati</taxon>
        <taxon>Bacillota</taxon>
        <taxon>Bacilli</taxon>
        <taxon>Bacillales</taxon>
        <taxon>Paenibacillaceae</taxon>
        <taxon>Paenibacillus</taxon>
    </lineage>
</organism>
<dbReference type="SUPFAM" id="SSF52833">
    <property type="entry name" value="Thioredoxin-like"/>
    <property type="match status" value="1"/>
</dbReference>
<sequence>MQVEIWSDIMCPFCYIGKRRFEEALEQFAQRDQVQIVYKSFQLDASSPKDVAHDVHDMLANKYGMSREEAIRMNDQLTVQAKALGLDYQFDTMILTNTLDAHRLIHYAAQYGKSTEVTELLFKAYFTDSKHVGQAATLAAIGAQAGLDSEAIIAMLASEQFVKEVQADQEEGARLGVQGVPFYVINRKYAISGAQSPAVFLDTLEKAWYEAHPLIDLTPSSGSADEMCTDGVCGVNGVEKA</sequence>
<dbReference type="GO" id="GO:0016491">
    <property type="term" value="F:oxidoreductase activity"/>
    <property type="evidence" value="ECO:0007669"/>
    <property type="project" value="InterPro"/>
</dbReference>
<comment type="caution">
    <text evidence="2">The sequence shown here is derived from an EMBL/GenBank/DDBJ whole genome shotgun (WGS) entry which is preliminary data.</text>
</comment>
<dbReference type="RefSeq" id="WP_163951128.1">
    <property type="nucleotide sequence ID" value="NZ_JAAIKC010000009.1"/>
</dbReference>
<dbReference type="Pfam" id="PF01323">
    <property type="entry name" value="DSBA"/>
    <property type="match status" value="1"/>
</dbReference>
<dbReference type="Gene3D" id="3.40.30.10">
    <property type="entry name" value="Glutaredoxin"/>
    <property type="match status" value="1"/>
</dbReference>
<dbReference type="InterPro" id="IPR001853">
    <property type="entry name" value="DSBA-like_thioredoxin_dom"/>
</dbReference>
<reference evidence="2" key="1">
    <citation type="submission" date="2020-02" db="EMBL/GenBank/DDBJ databases">
        <authorList>
            <person name="Shen X.-R."/>
            <person name="Zhang Y.-X."/>
        </authorList>
    </citation>
    <scope>NUCLEOTIDE SEQUENCE</scope>
    <source>
        <strain evidence="2">SYP-B3998</strain>
    </source>
</reference>
<evidence type="ECO:0000313" key="2">
    <source>
        <dbReference type="EMBL" id="NEW08394.1"/>
    </source>
</evidence>
<dbReference type="CDD" id="cd03024">
    <property type="entry name" value="DsbA_FrnE"/>
    <property type="match status" value="1"/>
</dbReference>
<dbReference type="InterPro" id="IPR036249">
    <property type="entry name" value="Thioredoxin-like_sf"/>
</dbReference>
<proteinExistence type="predicted"/>
<dbReference type="PANTHER" id="PTHR13887:SF41">
    <property type="entry name" value="THIOREDOXIN SUPERFAMILY PROTEIN"/>
    <property type="match status" value="1"/>
</dbReference>
<gene>
    <name evidence="2" type="ORF">GK047_20565</name>
</gene>
<name>A0A6G4A382_9BACL</name>
<evidence type="ECO:0000259" key="1">
    <source>
        <dbReference type="Pfam" id="PF01323"/>
    </source>
</evidence>
<feature type="domain" description="DSBA-like thioredoxin" evidence="1">
    <location>
        <begin position="2"/>
        <end position="204"/>
    </location>
</feature>